<dbReference type="Gene3D" id="3.40.50.360">
    <property type="match status" value="1"/>
</dbReference>
<evidence type="ECO:0000313" key="3">
    <source>
        <dbReference type="Proteomes" id="UP001305779"/>
    </source>
</evidence>
<evidence type="ECO:0000259" key="1">
    <source>
        <dbReference type="Pfam" id="PF03358"/>
    </source>
</evidence>
<protein>
    <recommendedName>
        <fullName evidence="1">NADPH-dependent FMN reductase-like domain-containing protein</fullName>
    </recommendedName>
</protein>
<dbReference type="InterPro" id="IPR029039">
    <property type="entry name" value="Flavoprotein-like_sf"/>
</dbReference>
<dbReference type="InterPro" id="IPR050712">
    <property type="entry name" value="NAD(P)H-dep_reductase"/>
</dbReference>
<evidence type="ECO:0000313" key="2">
    <source>
        <dbReference type="EMBL" id="KAK4496285.1"/>
    </source>
</evidence>
<dbReference type="SUPFAM" id="SSF52218">
    <property type="entry name" value="Flavoproteins"/>
    <property type="match status" value="1"/>
</dbReference>
<keyword evidence="3" id="KW-1185">Reference proteome</keyword>
<comment type="caution">
    <text evidence="2">The sequence shown here is derived from an EMBL/GenBank/DDBJ whole genome shotgun (WGS) entry which is preliminary data.</text>
</comment>
<name>A0ABR0E4V1_ZASCE</name>
<organism evidence="2 3">
    <name type="scientific">Zasmidium cellare</name>
    <name type="common">Wine cellar mold</name>
    <name type="synonym">Racodium cellare</name>
    <dbReference type="NCBI Taxonomy" id="395010"/>
    <lineage>
        <taxon>Eukaryota</taxon>
        <taxon>Fungi</taxon>
        <taxon>Dikarya</taxon>
        <taxon>Ascomycota</taxon>
        <taxon>Pezizomycotina</taxon>
        <taxon>Dothideomycetes</taxon>
        <taxon>Dothideomycetidae</taxon>
        <taxon>Mycosphaerellales</taxon>
        <taxon>Mycosphaerellaceae</taxon>
        <taxon>Zasmidium</taxon>
    </lineage>
</organism>
<dbReference type="Proteomes" id="UP001305779">
    <property type="component" value="Unassembled WGS sequence"/>
</dbReference>
<sequence length="219" mass="24158">MAATQALKIGLIIGTTRVHRIGPEVATFILDTLKQDSPALQSPAKATIDRIDIKDHNLPFFDEPIIPMNIHNPSDYHNEHTRTWSRRISACDAFIFLSAQRNWSIPPELKNAIDYLYNEWKGKPAAIITYGGHGGTQCGEHLRTVLGAMGVKALERGVSMAFEGAEFRGNALAGREIGLDARKGDGLWARHQGEFVGVFEELVERAGVVRGERENAVAM</sequence>
<dbReference type="Pfam" id="PF03358">
    <property type="entry name" value="FMN_red"/>
    <property type="match status" value="1"/>
</dbReference>
<dbReference type="InterPro" id="IPR005025">
    <property type="entry name" value="FMN_Rdtase-like_dom"/>
</dbReference>
<proteinExistence type="predicted"/>
<reference evidence="2 3" key="1">
    <citation type="journal article" date="2023" name="G3 (Bethesda)">
        <title>A chromosome-level genome assembly of Zasmidium syzygii isolated from banana leaves.</title>
        <authorList>
            <person name="van Westerhoven A.C."/>
            <person name="Mehrabi R."/>
            <person name="Talebi R."/>
            <person name="Steentjes M.B.F."/>
            <person name="Corcolon B."/>
            <person name="Chong P.A."/>
            <person name="Kema G.H.J."/>
            <person name="Seidl M.F."/>
        </authorList>
    </citation>
    <scope>NUCLEOTIDE SEQUENCE [LARGE SCALE GENOMIC DNA]</scope>
    <source>
        <strain evidence="2 3">P124</strain>
    </source>
</reference>
<dbReference type="EMBL" id="JAXOVC010000010">
    <property type="protein sequence ID" value="KAK4496285.1"/>
    <property type="molecule type" value="Genomic_DNA"/>
</dbReference>
<feature type="domain" description="NADPH-dependent FMN reductase-like" evidence="1">
    <location>
        <begin position="8"/>
        <end position="159"/>
    </location>
</feature>
<dbReference type="PANTHER" id="PTHR30543">
    <property type="entry name" value="CHROMATE REDUCTASE"/>
    <property type="match status" value="1"/>
</dbReference>
<dbReference type="PANTHER" id="PTHR30543:SF21">
    <property type="entry name" value="NAD(P)H-DEPENDENT FMN REDUCTASE LOT6"/>
    <property type="match status" value="1"/>
</dbReference>
<gene>
    <name evidence="2" type="ORF">PRZ48_012265</name>
</gene>
<accession>A0ABR0E4V1</accession>